<gene>
    <name evidence="4" type="ORF">CLV67_103526</name>
</gene>
<dbReference type="PANTHER" id="PTHR46769:SF2">
    <property type="entry name" value="FIBROCYSTIN-L ISOFORM 2 PRECURSOR-RELATED"/>
    <property type="match status" value="1"/>
</dbReference>
<keyword evidence="1 2" id="KW-0732">Signal</keyword>
<feature type="signal peptide" evidence="2">
    <location>
        <begin position="1"/>
        <end position="30"/>
    </location>
</feature>
<dbReference type="Gene3D" id="2.60.40.10">
    <property type="entry name" value="Immunoglobulins"/>
    <property type="match status" value="3"/>
</dbReference>
<dbReference type="SMART" id="SM00429">
    <property type="entry name" value="IPT"/>
    <property type="match status" value="3"/>
</dbReference>
<evidence type="ECO:0000256" key="1">
    <source>
        <dbReference type="ARBA" id="ARBA00022729"/>
    </source>
</evidence>
<dbReference type="InterPro" id="IPR014756">
    <property type="entry name" value="Ig_E-set"/>
</dbReference>
<dbReference type="EMBL" id="PVMZ01000003">
    <property type="protein sequence ID" value="PRX23777.1"/>
    <property type="molecule type" value="Genomic_DNA"/>
</dbReference>
<dbReference type="InterPro" id="IPR002909">
    <property type="entry name" value="IPT_dom"/>
</dbReference>
<dbReference type="Pfam" id="PF01833">
    <property type="entry name" value="TIG"/>
    <property type="match status" value="3"/>
</dbReference>
<evidence type="ECO:0000313" key="5">
    <source>
        <dbReference type="Proteomes" id="UP000239415"/>
    </source>
</evidence>
<dbReference type="OrthoDB" id="3295788at2"/>
<protein>
    <submittedName>
        <fullName evidence="4">IPT/TIG domain-containing protein</fullName>
    </submittedName>
</protein>
<dbReference type="Proteomes" id="UP000239415">
    <property type="component" value="Unassembled WGS sequence"/>
</dbReference>
<name>A0A2T0KJT2_9ACTN</name>
<evidence type="ECO:0000256" key="2">
    <source>
        <dbReference type="SAM" id="SignalP"/>
    </source>
</evidence>
<dbReference type="InterPro" id="IPR013783">
    <property type="entry name" value="Ig-like_fold"/>
</dbReference>
<comment type="caution">
    <text evidence="4">The sequence shown here is derived from an EMBL/GenBank/DDBJ whole genome shotgun (WGS) entry which is preliminary data.</text>
</comment>
<dbReference type="RefSeq" id="WP_106316928.1">
    <property type="nucleotide sequence ID" value="NZ_BOMO01000045.1"/>
</dbReference>
<dbReference type="AlphaFoldDB" id="A0A2T0KJT2"/>
<organism evidence="4 5">
    <name type="scientific">Actinoplanes italicus</name>
    <dbReference type="NCBI Taxonomy" id="113567"/>
    <lineage>
        <taxon>Bacteria</taxon>
        <taxon>Bacillati</taxon>
        <taxon>Actinomycetota</taxon>
        <taxon>Actinomycetes</taxon>
        <taxon>Micromonosporales</taxon>
        <taxon>Micromonosporaceae</taxon>
        <taxon>Actinoplanes</taxon>
    </lineage>
</organism>
<dbReference type="SUPFAM" id="SSF81296">
    <property type="entry name" value="E set domains"/>
    <property type="match status" value="2"/>
</dbReference>
<feature type="domain" description="IPT/TIG" evidence="3">
    <location>
        <begin position="315"/>
        <end position="405"/>
    </location>
</feature>
<evidence type="ECO:0000313" key="4">
    <source>
        <dbReference type="EMBL" id="PRX23777.1"/>
    </source>
</evidence>
<feature type="domain" description="IPT/TIG" evidence="3">
    <location>
        <begin position="137"/>
        <end position="226"/>
    </location>
</feature>
<evidence type="ECO:0000259" key="3">
    <source>
        <dbReference type="SMART" id="SM00429"/>
    </source>
</evidence>
<feature type="chain" id="PRO_5039232868" evidence="2">
    <location>
        <begin position="31"/>
        <end position="407"/>
    </location>
</feature>
<keyword evidence="5" id="KW-1185">Reference proteome</keyword>
<feature type="domain" description="IPT/TIG" evidence="3">
    <location>
        <begin position="227"/>
        <end position="313"/>
    </location>
</feature>
<reference evidence="4 5" key="1">
    <citation type="submission" date="2018-03" db="EMBL/GenBank/DDBJ databases">
        <title>Genomic Encyclopedia of Archaeal and Bacterial Type Strains, Phase II (KMG-II): from individual species to whole genera.</title>
        <authorList>
            <person name="Goeker M."/>
        </authorList>
    </citation>
    <scope>NUCLEOTIDE SEQUENCE [LARGE SCALE GENOMIC DNA]</scope>
    <source>
        <strain evidence="4 5">DSM 43146</strain>
    </source>
</reference>
<sequence>MATSKKSRRTAGLAAIAVVAATALSSEVSAFANQRTGALADAGTLAAEFEDGIPAKASGGTVIPVTVTGGGAGDTAKAFGALRITAKIGGVTAPVTWVDDSHLKVTAPATSKAAAATMILFQAGVAGPESSARVGYTPVVNSVAPAAVSTVGGATVTVTGAGFLGVDAEDPSSVTFGDTSATSFTVVSASKITAVVPEGVNGPAPVRVSSTGGKSPVVTGSNVAYRAPLGIAGEPVARISGGPAVLKITGAELGDDAKAFAAERVTVMVGSRKVSATYVDSTRLRVTMPAATTATVPVKVVHDGVAGEAFNVTMVPVVTNLSAKSDSMAGGKRVTLKVAGLKIDQATGFKFGENPATCEKKGTGTAVTFLCTVPPADAPGPVAVTFVDGEERESRFTAAASFGYTVN</sequence>
<dbReference type="InterPro" id="IPR052387">
    <property type="entry name" value="Fibrocystin"/>
</dbReference>
<dbReference type="PANTHER" id="PTHR46769">
    <property type="entry name" value="POLYCYSTIC KIDNEY AND HEPATIC DISEASE 1 (AUTOSOMAL RECESSIVE)-LIKE 1"/>
    <property type="match status" value="1"/>
</dbReference>
<accession>A0A2T0KJT2</accession>
<dbReference type="CDD" id="cd00102">
    <property type="entry name" value="IPT"/>
    <property type="match status" value="1"/>
</dbReference>
<dbReference type="GO" id="GO:0005975">
    <property type="term" value="P:carbohydrate metabolic process"/>
    <property type="evidence" value="ECO:0007669"/>
    <property type="project" value="UniProtKB-ARBA"/>
</dbReference>
<proteinExistence type="predicted"/>